<keyword evidence="4 10" id="KW-0812">Transmembrane</keyword>
<dbReference type="PANTHER" id="PTHR28185:SF1">
    <property type="entry name" value="MITOCHONDRIAL DISTRIBUTION AND MORPHOLOGY PROTEIN 34"/>
    <property type="match status" value="1"/>
</dbReference>
<dbReference type="GO" id="GO:0015914">
    <property type="term" value="P:phospholipid transport"/>
    <property type="evidence" value="ECO:0007669"/>
    <property type="project" value="TreeGrafter"/>
</dbReference>
<evidence type="ECO:0000256" key="8">
    <source>
        <dbReference type="ARBA" id="ARBA00023128"/>
    </source>
</evidence>
<proteinExistence type="inferred from homology"/>
<feature type="region of interest" description="Disordered" evidence="12">
    <location>
        <begin position="396"/>
        <end position="430"/>
    </location>
</feature>
<gene>
    <name evidence="10 14" type="primary">MDM34</name>
    <name evidence="14" type="ORF">DEBR0S4_07778G</name>
</gene>
<evidence type="ECO:0000259" key="13">
    <source>
        <dbReference type="PROSITE" id="PS51847"/>
    </source>
</evidence>
<dbReference type="PROSITE" id="PS51847">
    <property type="entry name" value="SMP"/>
    <property type="match status" value="1"/>
</dbReference>
<dbReference type="EMBL" id="CABFWN010000004">
    <property type="protein sequence ID" value="VUG18993.1"/>
    <property type="molecule type" value="Genomic_DNA"/>
</dbReference>
<dbReference type="GO" id="GO:0008289">
    <property type="term" value="F:lipid binding"/>
    <property type="evidence" value="ECO:0007669"/>
    <property type="project" value="UniProtKB-KW"/>
</dbReference>
<dbReference type="AlphaFoldDB" id="A0A7D9CZF4"/>
<organism evidence="14 15">
    <name type="scientific">Dekkera bruxellensis</name>
    <name type="common">Brettanomyces custersii</name>
    <dbReference type="NCBI Taxonomy" id="5007"/>
    <lineage>
        <taxon>Eukaryota</taxon>
        <taxon>Fungi</taxon>
        <taxon>Dikarya</taxon>
        <taxon>Ascomycota</taxon>
        <taxon>Saccharomycotina</taxon>
        <taxon>Pichiomycetes</taxon>
        <taxon>Pichiales</taxon>
        <taxon>Pichiaceae</taxon>
        <taxon>Brettanomyces</taxon>
    </lineage>
</organism>
<evidence type="ECO:0000256" key="10">
    <source>
        <dbReference type="HAMAP-Rule" id="MF_03105"/>
    </source>
</evidence>
<feature type="region of interest" description="Disordered" evidence="12">
    <location>
        <begin position="499"/>
        <end position="521"/>
    </location>
</feature>
<sequence length="587" mass="66541">MSFKINWDYIEKESFTQYAKDTLNEAMNSGKRPNILSDGIKIMDLNFGSIAPEFEILEIGDLGKDRFRGIFKFNYSGDASVTMTTKVSASLLKNYNANIKDHLMENCEADVSYNCADLSNFIEPNFIVSDCDFDIPLYVTLSSIKMSSIIVVVFSVSKGLTLVFKNEPLESIDVNSTFDKIRPIARFLQEKIETQIGELFREFLPGMLYKFSLEYTTKSFYQFHRSLNEEQEEEEPRVMLKDIDPDSPMSMSPGSLMRLTRLASSRQTLSLGGEFSCDRMNSNLVTKAFANAILASSNSLAFSRLHMTDRDFSTGRVGEKVNLIKNIQARTFWKGNHGEDTPRRRVFHWNRHKEKEKVAETQQKLSSLVPEDAISDGDDSTLVASDVIENKSVPMKLKTSKSSPSLSVQKRNSRGIGGYIHPTSRISSSLENTGELNEGAIPMSRGDGSGFSSSTATVIPTIDFHLRRASQYEQQQSEKQRLRQRDEELEELRRFMEKQKMASPKATSNIQNRKPSNTYHINKSERMKISRRIAKLDTLLSKKAEDDDALNRGRDTKNDFVNSTYGYPIVSNREAAFDSPPPPYSYS</sequence>
<accession>A0A7D9CZF4</accession>
<dbReference type="GO" id="GO:0032865">
    <property type="term" value="C:ERMES complex"/>
    <property type="evidence" value="ECO:0007669"/>
    <property type="project" value="UniProtKB-UniRule"/>
</dbReference>
<comment type="similarity">
    <text evidence="10">Belongs to the MDM34 family.</text>
</comment>
<dbReference type="InterPro" id="IPR058825">
    <property type="entry name" value="MDM34_N"/>
</dbReference>
<keyword evidence="5 10" id="KW-1000">Mitochondrion outer membrane</keyword>
<feature type="coiled-coil region" evidence="11">
    <location>
        <begin position="472"/>
        <end position="499"/>
    </location>
</feature>
<evidence type="ECO:0000313" key="15">
    <source>
        <dbReference type="Proteomes" id="UP000478008"/>
    </source>
</evidence>
<keyword evidence="2" id="KW-0813">Transport</keyword>
<evidence type="ECO:0000256" key="6">
    <source>
        <dbReference type="ARBA" id="ARBA00023055"/>
    </source>
</evidence>
<protein>
    <recommendedName>
        <fullName evidence="10">Mitochondrial distribution and morphology protein 34</fullName>
    </recommendedName>
</protein>
<dbReference type="PANTHER" id="PTHR28185">
    <property type="entry name" value="MITOCHONDRIAL DISTRIBUTION AND MORPHOLOGY PROTEIN 34"/>
    <property type="match status" value="1"/>
</dbReference>
<feature type="compositionally biased region" description="Low complexity" evidence="12">
    <location>
        <begin position="396"/>
        <end position="407"/>
    </location>
</feature>
<dbReference type="Proteomes" id="UP000478008">
    <property type="component" value="Unassembled WGS sequence"/>
</dbReference>
<dbReference type="InterPro" id="IPR031468">
    <property type="entry name" value="SMP_LBD"/>
</dbReference>
<comment type="subunit">
    <text evidence="10">Component of the ER-mitochondria encounter structure (ERMES) or MDM complex, composed of MMM1, MDM10, MDM12 and MDM34.</text>
</comment>
<dbReference type="GO" id="GO:0007005">
    <property type="term" value="P:mitochondrion organization"/>
    <property type="evidence" value="ECO:0007669"/>
    <property type="project" value="InterPro"/>
</dbReference>
<evidence type="ECO:0000256" key="1">
    <source>
        <dbReference type="ARBA" id="ARBA00004370"/>
    </source>
</evidence>
<dbReference type="Pfam" id="PF26545">
    <property type="entry name" value="Mdm34_N"/>
    <property type="match status" value="1"/>
</dbReference>
<evidence type="ECO:0000256" key="12">
    <source>
        <dbReference type="SAM" id="MobiDB-lite"/>
    </source>
</evidence>
<dbReference type="HAMAP" id="MF_03105">
    <property type="entry name" value="Mdm34"/>
    <property type="match status" value="1"/>
</dbReference>
<feature type="region of interest" description="Disordered" evidence="12">
    <location>
        <begin position="541"/>
        <end position="562"/>
    </location>
</feature>
<keyword evidence="15" id="KW-1185">Reference proteome</keyword>
<dbReference type="GO" id="GO:1990456">
    <property type="term" value="P:mitochondrion-endoplasmic reticulum membrane tethering"/>
    <property type="evidence" value="ECO:0007669"/>
    <property type="project" value="TreeGrafter"/>
</dbReference>
<feature type="compositionally biased region" description="Polar residues" evidence="12">
    <location>
        <begin position="505"/>
        <end position="521"/>
    </location>
</feature>
<name>A0A7D9CZF4_DEKBR</name>
<dbReference type="InterPro" id="IPR027536">
    <property type="entry name" value="MDM34"/>
</dbReference>
<evidence type="ECO:0000256" key="7">
    <source>
        <dbReference type="ARBA" id="ARBA00023121"/>
    </source>
</evidence>
<keyword evidence="3 10" id="KW-1134">Transmembrane beta strand</keyword>
<keyword evidence="11" id="KW-0175">Coiled coil</keyword>
<feature type="domain" description="SMP-LTD" evidence="13">
    <location>
        <begin position="1"/>
        <end position="213"/>
    </location>
</feature>
<keyword evidence="9 10" id="KW-0472">Membrane</keyword>
<evidence type="ECO:0000313" key="14">
    <source>
        <dbReference type="EMBL" id="VUG18993.1"/>
    </source>
</evidence>
<evidence type="ECO:0000256" key="2">
    <source>
        <dbReference type="ARBA" id="ARBA00022448"/>
    </source>
</evidence>
<evidence type="ECO:0000256" key="9">
    <source>
        <dbReference type="ARBA" id="ARBA00023136"/>
    </source>
</evidence>
<evidence type="ECO:0000256" key="5">
    <source>
        <dbReference type="ARBA" id="ARBA00022787"/>
    </source>
</evidence>
<comment type="subcellular location">
    <subcellularLocation>
        <location evidence="1">Membrane</location>
    </subcellularLocation>
    <subcellularLocation>
        <location evidence="10">Mitochondrion outer membrane</location>
        <topology evidence="10">Multi-pass membrane protein</topology>
    </subcellularLocation>
    <text evidence="10">The ERMES/MDM complex localizes to a few discrete foci (around 10 per single cell), that represent mitochondria-endoplasmic reticulum junctions. These foci are often found next to mtDNA nucleoids.</text>
</comment>
<evidence type="ECO:0000256" key="11">
    <source>
        <dbReference type="SAM" id="Coils"/>
    </source>
</evidence>
<feature type="compositionally biased region" description="Basic and acidic residues" evidence="12">
    <location>
        <begin position="541"/>
        <end position="558"/>
    </location>
</feature>
<evidence type="ECO:0000256" key="3">
    <source>
        <dbReference type="ARBA" id="ARBA00022452"/>
    </source>
</evidence>
<dbReference type="CDD" id="cd21673">
    <property type="entry name" value="SMP_Mdm34"/>
    <property type="match status" value="1"/>
</dbReference>
<comment type="function">
    <text evidence="10">Component of the ERMES/MDM complex, which serves as a molecular tether to connect the endoplasmic reticulum (ER) and mitochondria. Components of this complex are involved in the control of mitochondrial shape and protein biogenesis, and function in nonvesicular lipid trafficking between the ER and mitochondria. MDM34 is required for the interaction of the ER-resident membrane protein MMM1 and the outer mitochondrial membrane-resident beta-barrel protein MDM10.</text>
</comment>
<evidence type="ECO:0000256" key="4">
    <source>
        <dbReference type="ARBA" id="ARBA00022692"/>
    </source>
</evidence>
<keyword evidence="8 10" id="KW-0496">Mitochondrion</keyword>
<keyword evidence="7" id="KW-0446">Lipid-binding</keyword>
<comment type="domain">
    <text evidence="10">Lacks alpha-helical transmembrane segments, suggesting that it resides in the membrane via beta-sheet conformations similar to those predicted for other outer membrane proteins and porin.</text>
</comment>
<keyword evidence="6" id="KW-0445">Lipid transport</keyword>
<reference evidence="14 15" key="1">
    <citation type="submission" date="2019-07" db="EMBL/GenBank/DDBJ databases">
        <authorList>
            <person name="Friedrich A."/>
            <person name="Schacherer J."/>
        </authorList>
    </citation>
    <scope>NUCLEOTIDE SEQUENCE [LARGE SCALE GENOMIC DNA]</scope>
</reference>